<keyword evidence="1" id="KW-0472">Membrane</keyword>
<evidence type="ECO:0000313" key="5">
    <source>
        <dbReference type="Proteomes" id="UP001277471"/>
    </source>
</evidence>
<reference evidence="3 4" key="1">
    <citation type="submission" date="2018-09" db="EMBL/GenBank/DDBJ databases">
        <title>Whole genome based analysis of evolution and adaptive divergence in Indian and Brazilian strains of Azospirillum brasilense.</title>
        <authorList>
            <person name="Singh C."/>
            <person name="Tripathi A.K."/>
        </authorList>
    </citation>
    <scope>NUCLEOTIDE SEQUENCE [LARGE SCALE GENOMIC DNA]</scope>
    <source>
        <strain evidence="3 4">MTCC4038</strain>
        <plasmid evidence="3 4">p3</plasmid>
    </source>
</reference>
<proteinExistence type="predicted"/>
<protein>
    <submittedName>
        <fullName evidence="2">DUF6064 family protein</fullName>
    </submittedName>
    <submittedName>
        <fullName evidence="3">MFS transporter permease</fullName>
    </submittedName>
</protein>
<keyword evidence="5" id="KW-1185">Reference proteome</keyword>
<accession>A0A4D8QZX3</accession>
<keyword evidence="1" id="KW-0812">Transmembrane</keyword>
<feature type="transmembrane region" description="Helical" evidence="1">
    <location>
        <begin position="89"/>
        <end position="108"/>
    </location>
</feature>
<evidence type="ECO:0000256" key="1">
    <source>
        <dbReference type="SAM" id="Phobius"/>
    </source>
</evidence>
<feature type="transmembrane region" description="Helical" evidence="1">
    <location>
        <begin position="120"/>
        <end position="140"/>
    </location>
</feature>
<sequence length="226" mass="25449">MPEWWTYSAEDFLLFSPRTYWRLIERHNETLWPAHIPMLLLGAAILLWLIRPRPWSHRLIPGTLAILWAWLAWSFLWERYATINWAASYVAPFFALQAALLAVIGGRLRWSLSWAGRAPIGFALFLYALVLHPLAALLAGRSLRGAEVFGITPDPTAIATIGLVMMADGRWSWSLLAVPTAWCVASWATLHSMEASEQWVLLAAALIALVPVARRRPARPAPTEHP</sequence>
<geneLocation type="plasmid" evidence="3 4">
    <name>p3</name>
</geneLocation>
<evidence type="ECO:0000313" key="3">
    <source>
        <dbReference type="EMBL" id="QCO12569.1"/>
    </source>
</evidence>
<dbReference type="Pfam" id="PF19540">
    <property type="entry name" value="DUF6064"/>
    <property type="match status" value="1"/>
</dbReference>
<organism evidence="3 4">
    <name type="scientific">Azospirillum brasilense</name>
    <dbReference type="NCBI Taxonomy" id="192"/>
    <lineage>
        <taxon>Bacteria</taxon>
        <taxon>Pseudomonadati</taxon>
        <taxon>Pseudomonadota</taxon>
        <taxon>Alphaproteobacteria</taxon>
        <taxon>Rhodospirillales</taxon>
        <taxon>Azospirillaceae</taxon>
        <taxon>Azospirillum</taxon>
    </lineage>
</organism>
<dbReference type="InterPro" id="IPR045708">
    <property type="entry name" value="DUF6064"/>
</dbReference>
<keyword evidence="1" id="KW-1133">Transmembrane helix</keyword>
<reference evidence="2 5" key="2">
    <citation type="submission" date="2023-11" db="EMBL/GenBank/DDBJ databases">
        <title>MicrobeMod: A computational toolkit for identifying prokaryotic methylation and restriction-modification with nanopore sequencing.</title>
        <authorList>
            <person name="Crits-Christoph A."/>
            <person name="Kang S.C."/>
            <person name="Lee H."/>
            <person name="Ostrov N."/>
        </authorList>
    </citation>
    <scope>NUCLEOTIDE SEQUENCE [LARGE SCALE GENOMIC DNA]</scope>
    <source>
        <strain evidence="2 5">ATCC 29145</strain>
    </source>
</reference>
<name>A0A4D8QZX3_AZOBR</name>
<feature type="transmembrane region" description="Helical" evidence="1">
    <location>
        <begin position="59"/>
        <end position="77"/>
    </location>
</feature>
<dbReference type="Proteomes" id="UP000298774">
    <property type="component" value="Plasmid p3"/>
</dbReference>
<dbReference type="Proteomes" id="UP001277471">
    <property type="component" value="Unassembled WGS sequence"/>
</dbReference>
<dbReference type="AlphaFoldDB" id="A0A4D8QZX3"/>
<dbReference type="EMBL" id="JAWXYC010000001">
    <property type="protein sequence ID" value="MDX5950045.1"/>
    <property type="molecule type" value="Genomic_DNA"/>
</dbReference>
<dbReference type="EMBL" id="CP032342">
    <property type="protein sequence ID" value="QCO12569.1"/>
    <property type="molecule type" value="Genomic_DNA"/>
</dbReference>
<evidence type="ECO:0000313" key="2">
    <source>
        <dbReference type="EMBL" id="MDX5950045.1"/>
    </source>
</evidence>
<feature type="transmembrane region" description="Helical" evidence="1">
    <location>
        <begin position="31"/>
        <end position="50"/>
    </location>
</feature>
<gene>
    <name evidence="3" type="ORF">D3868_26355</name>
    <name evidence="2" type="ORF">SIM66_02305</name>
</gene>
<keyword evidence="3" id="KW-0614">Plasmid</keyword>
<dbReference type="GeneID" id="56447550"/>
<dbReference type="RefSeq" id="WP_035681214.1">
    <property type="nucleotide sequence ID" value="NZ_CP032342.1"/>
</dbReference>
<evidence type="ECO:0000313" key="4">
    <source>
        <dbReference type="Proteomes" id="UP000298774"/>
    </source>
</evidence>